<dbReference type="EMBL" id="QGKL01000041">
    <property type="protein sequence ID" value="PWQ94099.1"/>
    <property type="molecule type" value="Genomic_DNA"/>
</dbReference>
<protein>
    <submittedName>
        <fullName evidence="1">Uncharacterized protein</fullName>
    </submittedName>
</protein>
<dbReference type="Gene3D" id="1.20.90.10">
    <property type="entry name" value="Phospholipase A2 domain"/>
    <property type="match status" value="1"/>
</dbReference>
<dbReference type="GO" id="GO:0050482">
    <property type="term" value="P:arachidonate secretion"/>
    <property type="evidence" value="ECO:0007669"/>
    <property type="project" value="InterPro"/>
</dbReference>
<reference evidence="1 2" key="1">
    <citation type="submission" date="2018-05" db="EMBL/GenBank/DDBJ databases">
        <title>Leucothrix arctica sp. nov., isolated from Arctic seawater.</title>
        <authorList>
            <person name="Choi A."/>
            <person name="Baek K."/>
        </authorList>
    </citation>
    <scope>NUCLEOTIDE SEQUENCE [LARGE SCALE GENOMIC DNA]</scope>
    <source>
        <strain evidence="1 2">IMCC9719</strain>
    </source>
</reference>
<keyword evidence="2" id="KW-1185">Reference proteome</keyword>
<accession>A0A317C710</accession>
<name>A0A317C710_9GAMM</name>
<dbReference type="AlphaFoldDB" id="A0A317C710"/>
<sequence>MIQGKVAWNRQGNKSWSTGNIQNLCKGTPNPQATVSCFSNGIKAHGNWQQALNTCKANGQSQPATQPTRLFQNNNKSVSFVKMHGAFSCKQDIEQVRKDGCSVPKEWKGVNIDWAYKDNNYNTFASACNSHDVCYSSPWELKGKTGGQRHCDADFKRDLMTICDRKYGLNNKRPDNLIGDIFGGIADVVEEANPELIACRVTAESMYGAVRNHGASAFRGGQTWSKTNCVK</sequence>
<dbReference type="InterPro" id="IPR036444">
    <property type="entry name" value="PLipase_A2_dom_sf"/>
</dbReference>
<dbReference type="GO" id="GO:0004623">
    <property type="term" value="F:phospholipase A2 activity"/>
    <property type="evidence" value="ECO:0007669"/>
    <property type="project" value="InterPro"/>
</dbReference>
<proteinExistence type="predicted"/>
<gene>
    <name evidence="1" type="ORF">DKT75_16295</name>
</gene>
<dbReference type="RefSeq" id="WP_109824696.1">
    <property type="nucleotide sequence ID" value="NZ_QGKL01000041.1"/>
</dbReference>
<dbReference type="OrthoDB" id="6282885at2"/>
<evidence type="ECO:0000313" key="2">
    <source>
        <dbReference type="Proteomes" id="UP000245506"/>
    </source>
</evidence>
<evidence type="ECO:0000313" key="1">
    <source>
        <dbReference type="EMBL" id="PWQ94099.1"/>
    </source>
</evidence>
<organism evidence="1 2">
    <name type="scientific">Leucothrix arctica</name>
    <dbReference type="NCBI Taxonomy" id="1481894"/>
    <lineage>
        <taxon>Bacteria</taxon>
        <taxon>Pseudomonadati</taxon>
        <taxon>Pseudomonadota</taxon>
        <taxon>Gammaproteobacteria</taxon>
        <taxon>Thiotrichales</taxon>
        <taxon>Thiotrichaceae</taxon>
        <taxon>Leucothrix</taxon>
    </lineage>
</organism>
<dbReference type="SUPFAM" id="SSF48619">
    <property type="entry name" value="Phospholipase A2, PLA2"/>
    <property type="match status" value="1"/>
</dbReference>
<dbReference type="GO" id="GO:0006644">
    <property type="term" value="P:phospholipid metabolic process"/>
    <property type="evidence" value="ECO:0007669"/>
    <property type="project" value="InterPro"/>
</dbReference>
<comment type="caution">
    <text evidence="1">The sequence shown here is derived from an EMBL/GenBank/DDBJ whole genome shotgun (WGS) entry which is preliminary data.</text>
</comment>
<dbReference type="Proteomes" id="UP000245506">
    <property type="component" value="Unassembled WGS sequence"/>
</dbReference>